<keyword evidence="2" id="KW-1185">Reference proteome</keyword>
<protein>
    <submittedName>
        <fullName evidence="1">Uncharacterized protein</fullName>
    </submittedName>
</protein>
<sequence length="42" mass="4918">MLEMVPFKQKMLCSGCAVILFITPEKLSIRFGSFLFIDRIFF</sequence>
<dbReference type="STRING" id="411490.ANACAC_00081"/>
<reference evidence="1" key="1">
    <citation type="submission" date="2007-11" db="EMBL/GenBank/DDBJ databases">
        <authorList>
            <person name="Fulton L."/>
            <person name="Clifton S."/>
            <person name="Fulton B."/>
            <person name="Xu J."/>
            <person name="Minx P."/>
            <person name="Pepin K.H."/>
            <person name="Johnson M."/>
            <person name="Thiruvilangam P."/>
            <person name="Bhonagiri V."/>
            <person name="Nash W.E."/>
            <person name="Mardis E.R."/>
            <person name="Wilson R.K."/>
        </authorList>
    </citation>
    <scope>NUCLEOTIDE SEQUENCE [LARGE SCALE GENOMIC DNA]</scope>
    <source>
        <strain evidence="1">DSM 14662</strain>
    </source>
</reference>
<proteinExistence type="predicted"/>
<gene>
    <name evidence="1" type="ORF">ANACAC_00081</name>
</gene>
<accession>B0M954</accession>
<reference evidence="1" key="2">
    <citation type="submission" date="2013-11" db="EMBL/GenBank/DDBJ databases">
        <title>Draft genome sequence of Anaerostipes caccae (DSM 14662).</title>
        <authorList>
            <person name="Sudarsanam P."/>
            <person name="Ley R."/>
            <person name="Guruge J."/>
            <person name="Turnbaugh P.J."/>
            <person name="Mahowald M."/>
            <person name="Liep D."/>
            <person name="Gordon J."/>
        </authorList>
    </citation>
    <scope>NUCLEOTIDE SEQUENCE</scope>
    <source>
        <strain evidence="1">DSM 14662</strain>
    </source>
</reference>
<dbReference type="AlphaFoldDB" id="B0M954"/>
<dbReference type="HOGENOM" id="CLU_3246325_0_0_9"/>
<evidence type="ECO:0000313" key="2">
    <source>
        <dbReference type="Proteomes" id="UP000004935"/>
    </source>
</evidence>
<name>B0M954_ANACD</name>
<organism evidence="1 2">
    <name type="scientific">Anaerostipes caccae (strain DSM 14662 / CCUG 47493 / JCM 13470 / NCIMB 13811 / L1-92)</name>
    <dbReference type="NCBI Taxonomy" id="411490"/>
    <lineage>
        <taxon>Bacteria</taxon>
        <taxon>Bacillati</taxon>
        <taxon>Bacillota</taxon>
        <taxon>Clostridia</taxon>
        <taxon>Lachnospirales</taxon>
        <taxon>Lachnospiraceae</taxon>
        <taxon>Anaerostipes</taxon>
    </lineage>
</organism>
<comment type="caution">
    <text evidence="1">The sequence shown here is derived from an EMBL/GenBank/DDBJ whole genome shotgun (WGS) entry which is preliminary data.</text>
</comment>
<evidence type="ECO:0000313" key="1">
    <source>
        <dbReference type="EMBL" id="EDR99240.1"/>
    </source>
</evidence>
<dbReference type="EMBL" id="ABAX03000001">
    <property type="protein sequence ID" value="EDR99240.1"/>
    <property type="molecule type" value="Genomic_DNA"/>
</dbReference>
<dbReference type="Proteomes" id="UP000004935">
    <property type="component" value="Unassembled WGS sequence"/>
</dbReference>